<protein>
    <submittedName>
        <fullName evidence="1">Uncharacterized protein</fullName>
    </submittedName>
</protein>
<reference evidence="1" key="1">
    <citation type="journal article" date="2021" name="Proc. Natl. Acad. Sci. U.S.A.">
        <title>A Catalog of Tens of Thousands of Viruses from Human Metagenomes Reveals Hidden Associations with Chronic Diseases.</title>
        <authorList>
            <person name="Tisza M.J."/>
            <person name="Buck C.B."/>
        </authorList>
    </citation>
    <scope>NUCLEOTIDE SEQUENCE</scope>
    <source>
        <strain evidence="1">Ct89Z21</strain>
    </source>
</reference>
<name>A0A8S5MN43_9CAUD</name>
<organism evidence="1">
    <name type="scientific">Siphoviridae sp. ct89Z21</name>
    <dbReference type="NCBI Taxonomy" id="2826168"/>
    <lineage>
        <taxon>Viruses</taxon>
        <taxon>Duplodnaviria</taxon>
        <taxon>Heunggongvirae</taxon>
        <taxon>Uroviricota</taxon>
        <taxon>Caudoviricetes</taxon>
    </lineage>
</organism>
<sequence>MFQMDIKKQKQAFSLLIGMCTCLENALAVWRNRWRLSLTNCTLKLVSVLMERVSFIKNPLQVQR</sequence>
<dbReference type="EMBL" id="BK014939">
    <property type="protein sequence ID" value="DAD83628.1"/>
    <property type="molecule type" value="Genomic_DNA"/>
</dbReference>
<proteinExistence type="predicted"/>
<evidence type="ECO:0000313" key="1">
    <source>
        <dbReference type="EMBL" id="DAD83628.1"/>
    </source>
</evidence>
<accession>A0A8S5MN43</accession>